<dbReference type="Proteomes" id="UP000317663">
    <property type="component" value="Unassembled WGS sequence"/>
</dbReference>
<dbReference type="AlphaFoldDB" id="A0A502FSW1"/>
<gene>
    <name evidence="1" type="ORF">EAH77_25190</name>
</gene>
<feature type="non-terminal residue" evidence="1">
    <location>
        <position position="1"/>
    </location>
</feature>
<accession>A0A502FSW1</accession>
<sequence length="230" mass="23527">THTEAQITGLTAKLNTKADVDGNGFLVQSQIPAVAIREFLGSVATQAAMLALVGQKGDWCSRSDRGSDFQIIGNDPTQLASWRENTYPASPVSSVNGRQGAVTTQAVDITDSTTVGRDVLKAADAAAGRTAIGAASSTDARLSDTRTPTVGTVPYDITFVAQSGNRATGLGDVPAGIKLRRAVTFSEVLFHCDTADASGNLVVEVRKNGSAVSGTSTTIAAANQVAGGTS</sequence>
<evidence type="ECO:0000313" key="1">
    <source>
        <dbReference type="EMBL" id="TPG52342.1"/>
    </source>
</evidence>
<proteinExistence type="predicted"/>
<comment type="caution">
    <text evidence="1">The sequence shown here is derived from an EMBL/GenBank/DDBJ whole genome shotgun (WGS) entry which is preliminary data.</text>
</comment>
<evidence type="ECO:0000313" key="2">
    <source>
        <dbReference type="Proteomes" id="UP000317663"/>
    </source>
</evidence>
<feature type="non-terminal residue" evidence="1">
    <location>
        <position position="230"/>
    </location>
</feature>
<dbReference type="EMBL" id="RCZD01000032">
    <property type="protein sequence ID" value="TPG52342.1"/>
    <property type="molecule type" value="Genomic_DNA"/>
</dbReference>
<keyword evidence="2" id="KW-1185">Reference proteome</keyword>
<organism evidence="1 2">
    <name type="scientific">Ewingella americana</name>
    <dbReference type="NCBI Taxonomy" id="41202"/>
    <lineage>
        <taxon>Bacteria</taxon>
        <taxon>Pseudomonadati</taxon>
        <taxon>Pseudomonadota</taxon>
        <taxon>Gammaproteobacteria</taxon>
        <taxon>Enterobacterales</taxon>
        <taxon>Yersiniaceae</taxon>
        <taxon>Ewingella</taxon>
    </lineage>
</organism>
<protein>
    <submittedName>
        <fullName evidence="1">Uncharacterized protein</fullName>
    </submittedName>
</protein>
<name>A0A502FSW1_9GAMM</name>
<reference evidence="1 2" key="1">
    <citation type="journal article" date="2019" name="Environ. Microbiol.">
        <title>Species interactions and distinct microbial communities in high Arctic permafrost affected cryosols are associated with the CH4 and CO2 gas fluxes.</title>
        <authorList>
            <person name="Altshuler I."/>
            <person name="Hamel J."/>
            <person name="Turney S."/>
            <person name="Magnuson E."/>
            <person name="Levesque R."/>
            <person name="Greer C."/>
            <person name="Whyte L.G."/>
        </authorList>
    </citation>
    <scope>NUCLEOTIDE SEQUENCE [LARGE SCALE GENOMIC DNA]</scope>
    <source>
        <strain evidence="1 2">E4</strain>
    </source>
</reference>